<name>A0ABW0NBB7_9BURK</name>
<evidence type="ECO:0000313" key="3">
    <source>
        <dbReference type="Proteomes" id="UP001596037"/>
    </source>
</evidence>
<dbReference type="EMBL" id="JBHSMF010000005">
    <property type="protein sequence ID" value="MFC5497209.1"/>
    <property type="molecule type" value="Genomic_DNA"/>
</dbReference>
<sequence>MNEGSDRTQRGGLRAAAERPDPLLFSSAFDDLGVDPSRLVAWSARAAAIGASALPPDHGTALLRSLWSRDKYMGRLGVAAIGRLERFIDFAMVAAGRNVIEQDEHGNFMMVLLSGSVAVDRRQPWGELMRMAEARPGDILGEMSLLDSGMRFARCTTLTHCEIGVLDAEALDGMMATDPELAASLIALLARRLSLRLRTVGARVSDRKTF</sequence>
<proteinExistence type="predicted"/>
<organism evidence="2 3">
    <name type="scientific">Caenimonas terrae</name>
    <dbReference type="NCBI Taxonomy" id="696074"/>
    <lineage>
        <taxon>Bacteria</taxon>
        <taxon>Pseudomonadati</taxon>
        <taxon>Pseudomonadota</taxon>
        <taxon>Betaproteobacteria</taxon>
        <taxon>Burkholderiales</taxon>
        <taxon>Comamonadaceae</taxon>
        <taxon>Caenimonas</taxon>
    </lineage>
</organism>
<dbReference type="InterPro" id="IPR018490">
    <property type="entry name" value="cNMP-bd_dom_sf"/>
</dbReference>
<dbReference type="SUPFAM" id="SSF51206">
    <property type="entry name" value="cAMP-binding domain-like"/>
    <property type="match status" value="1"/>
</dbReference>
<dbReference type="Gene3D" id="2.60.120.10">
    <property type="entry name" value="Jelly Rolls"/>
    <property type="match status" value="1"/>
</dbReference>
<dbReference type="Pfam" id="PF00027">
    <property type="entry name" value="cNMP_binding"/>
    <property type="match status" value="1"/>
</dbReference>
<dbReference type="CDD" id="cd00038">
    <property type="entry name" value="CAP_ED"/>
    <property type="match status" value="1"/>
</dbReference>
<dbReference type="RefSeq" id="WP_376849230.1">
    <property type="nucleotide sequence ID" value="NZ_JBHSMF010000005.1"/>
</dbReference>
<reference evidence="3" key="1">
    <citation type="journal article" date="2019" name="Int. J. Syst. Evol. Microbiol.">
        <title>The Global Catalogue of Microorganisms (GCM) 10K type strain sequencing project: providing services to taxonomists for standard genome sequencing and annotation.</title>
        <authorList>
            <consortium name="The Broad Institute Genomics Platform"/>
            <consortium name="The Broad Institute Genome Sequencing Center for Infectious Disease"/>
            <person name="Wu L."/>
            <person name="Ma J."/>
        </authorList>
    </citation>
    <scope>NUCLEOTIDE SEQUENCE [LARGE SCALE GENOMIC DNA]</scope>
    <source>
        <strain evidence="3">CCUG 57401</strain>
    </source>
</reference>
<protein>
    <submittedName>
        <fullName evidence="2">Cyclic nucleotide-binding domain-containing protein</fullName>
    </submittedName>
</protein>
<feature type="domain" description="Cyclic nucleotide-binding" evidence="1">
    <location>
        <begin position="90"/>
        <end position="192"/>
    </location>
</feature>
<dbReference type="PANTHER" id="PTHR24567:SF74">
    <property type="entry name" value="HTH-TYPE TRANSCRIPTIONAL REGULATOR ARCR"/>
    <property type="match status" value="1"/>
</dbReference>
<dbReference type="InterPro" id="IPR050397">
    <property type="entry name" value="Env_Response_Regulators"/>
</dbReference>
<accession>A0ABW0NBB7</accession>
<evidence type="ECO:0000259" key="1">
    <source>
        <dbReference type="PROSITE" id="PS50042"/>
    </source>
</evidence>
<keyword evidence="3" id="KW-1185">Reference proteome</keyword>
<gene>
    <name evidence="2" type="ORF">ACFPOE_06665</name>
</gene>
<dbReference type="Proteomes" id="UP001596037">
    <property type="component" value="Unassembled WGS sequence"/>
</dbReference>
<dbReference type="SMART" id="SM00100">
    <property type="entry name" value="cNMP"/>
    <property type="match status" value="1"/>
</dbReference>
<comment type="caution">
    <text evidence="2">The sequence shown here is derived from an EMBL/GenBank/DDBJ whole genome shotgun (WGS) entry which is preliminary data.</text>
</comment>
<dbReference type="InterPro" id="IPR014710">
    <property type="entry name" value="RmlC-like_jellyroll"/>
</dbReference>
<dbReference type="PANTHER" id="PTHR24567">
    <property type="entry name" value="CRP FAMILY TRANSCRIPTIONAL REGULATORY PROTEIN"/>
    <property type="match status" value="1"/>
</dbReference>
<dbReference type="InterPro" id="IPR000595">
    <property type="entry name" value="cNMP-bd_dom"/>
</dbReference>
<dbReference type="PROSITE" id="PS50042">
    <property type="entry name" value="CNMP_BINDING_3"/>
    <property type="match status" value="1"/>
</dbReference>
<evidence type="ECO:0000313" key="2">
    <source>
        <dbReference type="EMBL" id="MFC5497209.1"/>
    </source>
</evidence>